<feature type="compositionally biased region" description="Basic and acidic residues" evidence="1">
    <location>
        <begin position="81"/>
        <end position="99"/>
    </location>
</feature>
<protein>
    <submittedName>
        <fullName evidence="2">Uncharacterized protein</fullName>
    </submittedName>
</protein>
<name>A0A1F8EAY6_9BACT</name>
<evidence type="ECO:0000256" key="1">
    <source>
        <dbReference type="SAM" id="MobiDB-lite"/>
    </source>
</evidence>
<evidence type="ECO:0000313" key="3">
    <source>
        <dbReference type="Proteomes" id="UP000178520"/>
    </source>
</evidence>
<proteinExistence type="predicted"/>
<comment type="caution">
    <text evidence="2">The sequence shown here is derived from an EMBL/GenBank/DDBJ whole genome shotgun (WGS) entry which is preliminary data.</text>
</comment>
<evidence type="ECO:0000313" key="2">
    <source>
        <dbReference type="EMBL" id="OGM97288.1"/>
    </source>
</evidence>
<organism evidence="2 3">
    <name type="scientific">Candidatus Yanofskybacteria bacterium RIFCSPHIGHO2_01_FULL_41_21</name>
    <dbReference type="NCBI Taxonomy" id="1802660"/>
    <lineage>
        <taxon>Bacteria</taxon>
        <taxon>Candidatus Yanofskyibacteriota</taxon>
    </lineage>
</organism>
<dbReference type="AlphaFoldDB" id="A0A1F8EAY6"/>
<feature type="region of interest" description="Disordered" evidence="1">
    <location>
        <begin position="1"/>
        <end position="127"/>
    </location>
</feature>
<reference evidence="2 3" key="1">
    <citation type="journal article" date="2016" name="Nat. Commun.">
        <title>Thousands of microbial genomes shed light on interconnected biogeochemical processes in an aquifer system.</title>
        <authorList>
            <person name="Anantharaman K."/>
            <person name="Brown C.T."/>
            <person name="Hug L.A."/>
            <person name="Sharon I."/>
            <person name="Castelle C.J."/>
            <person name="Probst A.J."/>
            <person name="Thomas B.C."/>
            <person name="Singh A."/>
            <person name="Wilkins M.J."/>
            <person name="Karaoz U."/>
            <person name="Brodie E.L."/>
            <person name="Williams K.H."/>
            <person name="Hubbard S.S."/>
            <person name="Banfield J.F."/>
        </authorList>
    </citation>
    <scope>NUCLEOTIDE SEQUENCE [LARGE SCALE GENOMIC DNA]</scope>
</reference>
<sequence>MSLEYPIFGSREGREEVLSNVPKNSETPPVQPESVPLYQGQVDVEVNRSGNDMNEPVSPKNPIGFRPAERSTVSESPAPTEQKHDLRIEPEPQESEKIKTPPVAPITETPVFSDLEKPKPKQTFSELKSESIEDYGALVDSIKEEIQTIKDKAGTVAKLAVEKTGVAPVYRGSKTALEKFTKTAFMVRSINQYGWWRLGKEATVDTVKRKAEELTRKGLKYLLDNLAKREDVLNAVSGQLEKQTEPLRQQLTELIAIKKALEAQAKN</sequence>
<dbReference type="STRING" id="1802660.A2735_02660"/>
<dbReference type="EMBL" id="MGJA01000014">
    <property type="protein sequence ID" value="OGM97288.1"/>
    <property type="molecule type" value="Genomic_DNA"/>
</dbReference>
<accession>A0A1F8EAY6</accession>
<gene>
    <name evidence="2" type="ORF">A2735_02660</name>
</gene>
<dbReference type="Proteomes" id="UP000178520">
    <property type="component" value="Unassembled WGS sequence"/>
</dbReference>